<feature type="compositionally biased region" description="Polar residues" evidence="1">
    <location>
        <begin position="196"/>
        <end position="205"/>
    </location>
</feature>
<sequence length="285" mass="31764">HCPRRCVGGDGVRVFRVKASYPEMSRKVSTQDYPDHLNPFDENYNGLEVPGVSTGTGREKYNTWSASRPNQVSTLTRQKQKPTFLEKPWAALNMSPKGKIVRRLSILRTAVEKFASKKKRLSHSASDGGLPPRSHSLHEEFNFKIISPKLKEKIRQQAFNIPVTRVEHDVEEPKSPEPNIRLTLPMKSEAVGPPVAQQTSPTSPESVKDLSFPGPRPKTRKKKPPPPPPAESPKSPSLGLPNGQERIEDNISINSSITQDLEKDASSEEDFSVSELDSHRVKAKP</sequence>
<proteinExistence type="predicted"/>
<feature type="compositionally biased region" description="Polar residues" evidence="1">
    <location>
        <begin position="62"/>
        <end position="77"/>
    </location>
</feature>
<accession>A0A1B6L7Y7</accession>
<gene>
    <name evidence="2" type="ORF">g.13796</name>
</gene>
<evidence type="ECO:0000256" key="1">
    <source>
        <dbReference type="SAM" id="MobiDB-lite"/>
    </source>
</evidence>
<feature type="region of interest" description="Disordered" evidence="1">
    <location>
        <begin position="117"/>
        <end position="136"/>
    </location>
</feature>
<feature type="compositionally biased region" description="Basic and acidic residues" evidence="1">
    <location>
        <begin position="276"/>
        <end position="285"/>
    </location>
</feature>
<reference evidence="2" key="1">
    <citation type="submission" date="2015-11" db="EMBL/GenBank/DDBJ databases">
        <title>De novo transcriptome assembly of four potential Pierce s Disease insect vectors from Arizona vineyards.</title>
        <authorList>
            <person name="Tassone E.E."/>
        </authorList>
    </citation>
    <scope>NUCLEOTIDE SEQUENCE</scope>
</reference>
<organism evidence="2">
    <name type="scientific">Graphocephala atropunctata</name>
    <dbReference type="NCBI Taxonomy" id="36148"/>
    <lineage>
        <taxon>Eukaryota</taxon>
        <taxon>Metazoa</taxon>
        <taxon>Ecdysozoa</taxon>
        <taxon>Arthropoda</taxon>
        <taxon>Hexapoda</taxon>
        <taxon>Insecta</taxon>
        <taxon>Pterygota</taxon>
        <taxon>Neoptera</taxon>
        <taxon>Paraneoptera</taxon>
        <taxon>Hemiptera</taxon>
        <taxon>Auchenorrhyncha</taxon>
        <taxon>Membracoidea</taxon>
        <taxon>Cicadellidae</taxon>
        <taxon>Cicadellinae</taxon>
        <taxon>Cicadellini</taxon>
        <taxon>Graphocephala</taxon>
    </lineage>
</organism>
<feature type="region of interest" description="Disordered" evidence="1">
    <location>
        <begin position="26"/>
        <end position="80"/>
    </location>
</feature>
<protein>
    <submittedName>
        <fullName evidence="2">Uncharacterized protein</fullName>
    </submittedName>
</protein>
<feature type="non-terminal residue" evidence="2">
    <location>
        <position position="1"/>
    </location>
</feature>
<evidence type="ECO:0000313" key="2">
    <source>
        <dbReference type="EMBL" id="JAT19644.1"/>
    </source>
</evidence>
<dbReference type="AlphaFoldDB" id="A0A1B6L7Y7"/>
<dbReference type="EMBL" id="GEBQ01020333">
    <property type="protein sequence ID" value="JAT19644.1"/>
    <property type="molecule type" value="Transcribed_RNA"/>
</dbReference>
<name>A0A1B6L7Y7_9HEMI</name>
<feature type="region of interest" description="Disordered" evidence="1">
    <location>
        <begin position="191"/>
        <end position="285"/>
    </location>
</feature>